<reference evidence="1" key="1">
    <citation type="submission" date="2018-05" db="EMBL/GenBank/DDBJ databases">
        <authorList>
            <person name="Lanie J.A."/>
            <person name="Ng W.-L."/>
            <person name="Kazmierczak K.M."/>
            <person name="Andrzejewski T.M."/>
            <person name="Davidsen T.M."/>
            <person name="Wayne K.J."/>
            <person name="Tettelin H."/>
            <person name="Glass J.I."/>
            <person name="Rusch D."/>
            <person name="Podicherti R."/>
            <person name="Tsui H.-C.T."/>
            <person name="Winkler M.E."/>
        </authorList>
    </citation>
    <scope>NUCLEOTIDE SEQUENCE</scope>
</reference>
<sequence>MADSKGVHVYRHTTALPRILHITTICTSWAGIARVDRAVPGAYVKAIPLHLFRKRAG</sequence>
<dbReference type="EMBL" id="UINC01218247">
    <property type="protein sequence ID" value="SVE45191.1"/>
    <property type="molecule type" value="Genomic_DNA"/>
</dbReference>
<gene>
    <name evidence="1" type="ORF">METZ01_LOCUS498045</name>
</gene>
<accession>A0A383DL50</accession>
<organism evidence="1">
    <name type="scientific">marine metagenome</name>
    <dbReference type="NCBI Taxonomy" id="408172"/>
    <lineage>
        <taxon>unclassified sequences</taxon>
        <taxon>metagenomes</taxon>
        <taxon>ecological metagenomes</taxon>
    </lineage>
</organism>
<dbReference type="AlphaFoldDB" id="A0A383DL50"/>
<proteinExistence type="predicted"/>
<evidence type="ECO:0000313" key="1">
    <source>
        <dbReference type="EMBL" id="SVE45191.1"/>
    </source>
</evidence>
<protein>
    <submittedName>
        <fullName evidence="1">Uncharacterized protein</fullName>
    </submittedName>
</protein>
<feature type="non-terminal residue" evidence="1">
    <location>
        <position position="57"/>
    </location>
</feature>
<name>A0A383DL50_9ZZZZ</name>